<dbReference type="InterPro" id="IPR019984">
    <property type="entry name" value="Ribosomal_uS17_bact/chlr"/>
</dbReference>
<dbReference type="GO" id="GO:0006412">
    <property type="term" value="P:translation"/>
    <property type="evidence" value="ECO:0007669"/>
    <property type="project" value="UniProtKB-UniRule"/>
</dbReference>
<evidence type="ECO:0000313" key="8">
    <source>
        <dbReference type="Proteomes" id="UP000176501"/>
    </source>
</evidence>
<comment type="caution">
    <text evidence="7">The sequence shown here is derived from an EMBL/GenBank/DDBJ whole genome shotgun (WGS) entry which is preliminary data.</text>
</comment>
<dbReference type="InterPro" id="IPR000266">
    <property type="entry name" value="Ribosomal_uS17"/>
</dbReference>
<protein>
    <recommendedName>
        <fullName evidence="6">Small ribosomal subunit protein uS17</fullName>
    </recommendedName>
</protein>
<accession>A0A1F7W8V0</accession>
<keyword evidence="3 6" id="KW-0694">RNA-binding</keyword>
<dbReference type="CDD" id="cd00364">
    <property type="entry name" value="Ribosomal_uS17"/>
    <property type="match status" value="1"/>
</dbReference>
<organism evidence="7 8">
    <name type="scientific">Candidatus Uhrbacteria bacterium RIFOXYB2_FULL_57_15</name>
    <dbReference type="NCBI Taxonomy" id="1802422"/>
    <lineage>
        <taxon>Bacteria</taxon>
        <taxon>Candidatus Uhriibacteriota</taxon>
    </lineage>
</organism>
<evidence type="ECO:0000256" key="5">
    <source>
        <dbReference type="ARBA" id="ARBA00023274"/>
    </source>
</evidence>
<comment type="function">
    <text evidence="6">One of the primary rRNA binding proteins, it binds specifically to the 5'-end of 16S ribosomal RNA.</text>
</comment>
<dbReference type="GO" id="GO:0019843">
    <property type="term" value="F:rRNA binding"/>
    <property type="evidence" value="ECO:0007669"/>
    <property type="project" value="UniProtKB-UniRule"/>
</dbReference>
<keyword evidence="5 6" id="KW-0687">Ribonucleoprotein</keyword>
<dbReference type="NCBIfam" id="TIGR03635">
    <property type="entry name" value="uS17_bact"/>
    <property type="match status" value="1"/>
</dbReference>
<evidence type="ECO:0000256" key="4">
    <source>
        <dbReference type="ARBA" id="ARBA00022980"/>
    </source>
</evidence>
<dbReference type="GO" id="GO:0003735">
    <property type="term" value="F:structural constituent of ribosome"/>
    <property type="evidence" value="ECO:0007669"/>
    <property type="project" value="UniProtKB-UniRule"/>
</dbReference>
<dbReference type="Pfam" id="PF00366">
    <property type="entry name" value="Ribosomal_S17"/>
    <property type="match status" value="1"/>
</dbReference>
<comment type="similarity">
    <text evidence="1 6">Belongs to the universal ribosomal protein uS17 family.</text>
</comment>
<dbReference type="PANTHER" id="PTHR10744:SF1">
    <property type="entry name" value="SMALL RIBOSOMAL SUBUNIT PROTEIN US17M"/>
    <property type="match status" value="1"/>
</dbReference>
<evidence type="ECO:0000256" key="6">
    <source>
        <dbReference type="HAMAP-Rule" id="MF_01345"/>
    </source>
</evidence>
<reference evidence="7 8" key="1">
    <citation type="journal article" date="2016" name="Nat. Commun.">
        <title>Thousands of microbial genomes shed light on interconnected biogeochemical processes in an aquifer system.</title>
        <authorList>
            <person name="Anantharaman K."/>
            <person name="Brown C.T."/>
            <person name="Hug L.A."/>
            <person name="Sharon I."/>
            <person name="Castelle C.J."/>
            <person name="Probst A.J."/>
            <person name="Thomas B.C."/>
            <person name="Singh A."/>
            <person name="Wilkins M.J."/>
            <person name="Karaoz U."/>
            <person name="Brodie E.L."/>
            <person name="Williams K.H."/>
            <person name="Hubbard S.S."/>
            <person name="Banfield J.F."/>
        </authorList>
    </citation>
    <scope>NUCLEOTIDE SEQUENCE [LARGE SCALE GENOMIC DNA]</scope>
</reference>
<dbReference type="EMBL" id="MGFE01000011">
    <property type="protein sequence ID" value="OGL99026.1"/>
    <property type="molecule type" value="Genomic_DNA"/>
</dbReference>
<name>A0A1F7W8V0_9BACT</name>
<dbReference type="HAMAP" id="MF_01345_B">
    <property type="entry name" value="Ribosomal_uS17_B"/>
    <property type="match status" value="1"/>
</dbReference>
<comment type="subunit">
    <text evidence="6">Part of the 30S ribosomal subunit.</text>
</comment>
<dbReference type="PANTHER" id="PTHR10744">
    <property type="entry name" value="40S RIBOSOMAL PROTEIN S11 FAMILY MEMBER"/>
    <property type="match status" value="1"/>
</dbReference>
<keyword evidence="2 6" id="KW-0699">rRNA-binding</keyword>
<dbReference type="Gene3D" id="2.40.50.140">
    <property type="entry name" value="Nucleic acid-binding proteins"/>
    <property type="match status" value="1"/>
</dbReference>
<proteinExistence type="inferred from homology"/>
<evidence type="ECO:0000256" key="3">
    <source>
        <dbReference type="ARBA" id="ARBA00022884"/>
    </source>
</evidence>
<evidence type="ECO:0000313" key="7">
    <source>
        <dbReference type="EMBL" id="OGL99026.1"/>
    </source>
</evidence>
<dbReference type="SUPFAM" id="SSF50249">
    <property type="entry name" value="Nucleic acid-binding proteins"/>
    <property type="match status" value="1"/>
</dbReference>
<sequence length="87" mass="10207">MQANTPKIEKVARTFTGVVVSDKMTKTVVVQVDRTVTHSKYKKRYVRSQKYKVHDEKNEMHVGDVVTFAECRPISRDKRWRIVKKNA</sequence>
<dbReference type="GO" id="GO:0022627">
    <property type="term" value="C:cytosolic small ribosomal subunit"/>
    <property type="evidence" value="ECO:0007669"/>
    <property type="project" value="UniProtKB-UniRule"/>
</dbReference>
<dbReference type="Proteomes" id="UP000176501">
    <property type="component" value="Unassembled WGS sequence"/>
</dbReference>
<keyword evidence="4 6" id="KW-0689">Ribosomal protein</keyword>
<dbReference type="PRINTS" id="PR00973">
    <property type="entry name" value="RIBOSOMALS17"/>
</dbReference>
<dbReference type="InterPro" id="IPR012340">
    <property type="entry name" value="NA-bd_OB-fold"/>
</dbReference>
<gene>
    <name evidence="6" type="primary">rpsQ</name>
    <name evidence="7" type="ORF">A2304_02670</name>
</gene>
<dbReference type="NCBIfam" id="NF004123">
    <property type="entry name" value="PRK05610.1"/>
    <property type="match status" value="1"/>
</dbReference>
<evidence type="ECO:0000256" key="2">
    <source>
        <dbReference type="ARBA" id="ARBA00022730"/>
    </source>
</evidence>
<dbReference type="AlphaFoldDB" id="A0A1F7W8V0"/>
<evidence type="ECO:0000256" key="1">
    <source>
        <dbReference type="ARBA" id="ARBA00010254"/>
    </source>
</evidence>